<comment type="caution">
    <text evidence="1">The sequence shown here is derived from an EMBL/GenBank/DDBJ whole genome shotgun (WGS) entry which is preliminary data.</text>
</comment>
<sequence>MLAACCRINKYVSVVCLRKKKNRDDWKGRKTMISEQKKDDDCEMKTSFGIKIYANDENIVERQQNNTCFDHKFYQCAIRSFYYGRWCISTNTAVKITNRFVSYVCHK</sequence>
<evidence type="ECO:0000313" key="2">
    <source>
        <dbReference type="Proteomes" id="UP001608902"/>
    </source>
</evidence>
<organism evidence="1 2">
    <name type="scientific">Gnathostoma spinigerum</name>
    <dbReference type="NCBI Taxonomy" id="75299"/>
    <lineage>
        <taxon>Eukaryota</taxon>
        <taxon>Metazoa</taxon>
        <taxon>Ecdysozoa</taxon>
        <taxon>Nematoda</taxon>
        <taxon>Chromadorea</taxon>
        <taxon>Rhabditida</taxon>
        <taxon>Spirurina</taxon>
        <taxon>Gnathostomatomorpha</taxon>
        <taxon>Gnathostomatoidea</taxon>
        <taxon>Gnathostomatidae</taxon>
        <taxon>Gnathostoma</taxon>
    </lineage>
</organism>
<gene>
    <name evidence="1" type="ORF">AB6A40_004886</name>
</gene>
<dbReference type="AlphaFoldDB" id="A0ABD6EG16"/>
<dbReference type="EMBL" id="JBGFUD010002942">
    <property type="protein sequence ID" value="MFH4978177.1"/>
    <property type="molecule type" value="Genomic_DNA"/>
</dbReference>
<keyword evidence="2" id="KW-1185">Reference proteome</keyword>
<name>A0ABD6EG16_9BILA</name>
<accession>A0ABD6EG16</accession>
<proteinExistence type="predicted"/>
<protein>
    <submittedName>
        <fullName evidence="1">Uncharacterized protein</fullName>
    </submittedName>
</protein>
<evidence type="ECO:0000313" key="1">
    <source>
        <dbReference type="EMBL" id="MFH4978177.1"/>
    </source>
</evidence>
<reference evidence="1 2" key="1">
    <citation type="submission" date="2024-08" db="EMBL/GenBank/DDBJ databases">
        <title>Gnathostoma spinigerum genome.</title>
        <authorList>
            <person name="Gonzalez-Bertolin B."/>
            <person name="Monzon S."/>
            <person name="Zaballos A."/>
            <person name="Jimenez P."/>
            <person name="Dekumyoy P."/>
            <person name="Varona S."/>
            <person name="Cuesta I."/>
            <person name="Sumanam S."/>
            <person name="Adisakwattana P."/>
            <person name="Gasser R.B."/>
            <person name="Hernandez-Gonzalez A."/>
            <person name="Young N.D."/>
            <person name="Perteguer M.J."/>
        </authorList>
    </citation>
    <scope>NUCLEOTIDE SEQUENCE [LARGE SCALE GENOMIC DNA]</scope>
    <source>
        <strain evidence="1">AL3</strain>
        <tissue evidence="1">Liver</tissue>
    </source>
</reference>
<dbReference type="Proteomes" id="UP001608902">
    <property type="component" value="Unassembled WGS sequence"/>
</dbReference>